<gene>
    <name evidence="1" type="ORF">SMD44_00953</name>
</gene>
<dbReference type="Pfam" id="PF21848">
    <property type="entry name" value="DUF6907"/>
    <property type="match status" value="1"/>
</dbReference>
<proteinExistence type="predicted"/>
<dbReference type="KEGG" id="salf:SMD44_00953"/>
<keyword evidence="2" id="KW-1185">Reference proteome</keyword>
<protein>
    <submittedName>
        <fullName evidence="1">Uncharacterized protein</fullName>
    </submittedName>
</protein>
<dbReference type="AlphaFoldDB" id="A0A1Z1W554"/>
<dbReference type="EMBL" id="CP021748">
    <property type="protein sequence ID" value="ARX81555.1"/>
    <property type="molecule type" value="Genomic_DNA"/>
</dbReference>
<sequence>MATSYFTAAPVQPASAEADAPVPFALTDTGERAAAAPSVQPGYRLVPVRVGRSTEPGTVAYVECPTWCTVSHIADRVFSLEDVNHQGASAALNLAADQSVNAPTEVYLSWWPAADADNPAARPCLAVDVDCEVAVYGRTAGLALADQIAAFGEDVRRLVETLPDDSLAAVPSQADEALRRVRNGGAA</sequence>
<accession>A0A1Z1W554</accession>
<reference evidence="1 2" key="1">
    <citation type="submission" date="2017-05" db="EMBL/GenBank/DDBJ databases">
        <title>Streptomyces alboflavus Genome sequencing and assembly.</title>
        <authorList>
            <person name="Wang Y."/>
            <person name="Du B."/>
            <person name="Ding Y."/>
            <person name="Liu H."/>
            <person name="Hou Q."/>
            <person name="Liu K."/>
            <person name="Wang C."/>
            <person name="Yao L."/>
        </authorList>
    </citation>
    <scope>NUCLEOTIDE SEQUENCE [LARGE SCALE GENOMIC DNA]</scope>
    <source>
        <strain evidence="1 2">MDJK44</strain>
    </source>
</reference>
<evidence type="ECO:0000313" key="1">
    <source>
        <dbReference type="EMBL" id="ARX81555.1"/>
    </source>
</evidence>
<organism evidence="1 2">
    <name type="scientific">Streptomyces alboflavus</name>
    <dbReference type="NCBI Taxonomy" id="67267"/>
    <lineage>
        <taxon>Bacteria</taxon>
        <taxon>Bacillati</taxon>
        <taxon>Actinomycetota</taxon>
        <taxon>Actinomycetes</taxon>
        <taxon>Kitasatosporales</taxon>
        <taxon>Streptomycetaceae</taxon>
        <taxon>Streptomyces</taxon>
    </lineage>
</organism>
<dbReference type="Proteomes" id="UP000195880">
    <property type="component" value="Chromosome"/>
</dbReference>
<dbReference type="InterPro" id="IPR054202">
    <property type="entry name" value="DUF6907"/>
</dbReference>
<name>A0A1Z1W554_9ACTN</name>
<evidence type="ECO:0000313" key="2">
    <source>
        <dbReference type="Proteomes" id="UP000195880"/>
    </source>
</evidence>